<evidence type="ECO:0000256" key="3">
    <source>
        <dbReference type="ARBA" id="ARBA00022692"/>
    </source>
</evidence>
<evidence type="ECO:0000313" key="8">
    <source>
        <dbReference type="EMBL" id="CAG8207513.1"/>
    </source>
</evidence>
<dbReference type="PANTHER" id="PTHR43341">
    <property type="entry name" value="AMINO ACID PERMEASE"/>
    <property type="match status" value="1"/>
</dbReference>
<feature type="transmembrane region" description="Helical" evidence="6">
    <location>
        <begin position="515"/>
        <end position="534"/>
    </location>
</feature>
<evidence type="ECO:0000313" key="9">
    <source>
        <dbReference type="Proteomes" id="UP001153461"/>
    </source>
</evidence>
<gene>
    <name evidence="8" type="ORF">PNAL_LOCUS7682</name>
</gene>
<dbReference type="AlphaFoldDB" id="A0A9W4I3D5"/>
<proteinExistence type="predicted"/>
<evidence type="ECO:0000256" key="5">
    <source>
        <dbReference type="ARBA" id="ARBA00023136"/>
    </source>
</evidence>
<comment type="subcellular location">
    <subcellularLocation>
        <location evidence="1">Membrane</location>
        <topology evidence="1">Multi-pass membrane protein</topology>
    </subcellularLocation>
</comment>
<dbReference type="PANTHER" id="PTHR43341:SF38">
    <property type="entry name" value="PROLINE TRANSPORTER (EUROFUNG)"/>
    <property type="match status" value="1"/>
</dbReference>
<dbReference type="Proteomes" id="UP001153461">
    <property type="component" value="Unassembled WGS sequence"/>
</dbReference>
<evidence type="ECO:0000259" key="7">
    <source>
        <dbReference type="Pfam" id="PF00324"/>
    </source>
</evidence>
<keyword evidence="2" id="KW-0813">Transport</keyword>
<dbReference type="GO" id="GO:0015171">
    <property type="term" value="F:amino acid transmembrane transporter activity"/>
    <property type="evidence" value="ECO:0007669"/>
    <property type="project" value="TreeGrafter"/>
</dbReference>
<organism evidence="8 9">
    <name type="scientific">Penicillium nalgiovense</name>
    <dbReference type="NCBI Taxonomy" id="60175"/>
    <lineage>
        <taxon>Eukaryota</taxon>
        <taxon>Fungi</taxon>
        <taxon>Dikarya</taxon>
        <taxon>Ascomycota</taxon>
        <taxon>Pezizomycotina</taxon>
        <taxon>Eurotiomycetes</taxon>
        <taxon>Eurotiomycetidae</taxon>
        <taxon>Eurotiales</taxon>
        <taxon>Aspergillaceae</taxon>
        <taxon>Penicillium</taxon>
    </lineage>
</organism>
<protein>
    <recommendedName>
        <fullName evidence="7">Amino acid permease/ SLC12A domain-containing protein</fullName>
    </recommendedName>
</protein>
<name>A0A9W4I3D5_PENNA</name>
<feature type="transmembrane region" description="Helical" evidence="6">
    <location>
        <begin position="484"/>
        <end position="509"/>
    </location>
</feature>
<accession>A0A9W4I3D5</accession>
<evidence type="ECO:0000256" key="6">
    <source>
        <dbReference type="SAM" id="Phobius"/>
    </source>
</evidence>
<dbReference type="FunFam" id="1.20.1740.10:FF:000001">
    <property type="entry name" value="Amino acid permease"/>
    <property type="match status" value="1"/>
</dbReference>
<dbReference type="Gene3D" id="1.20.1740.10">
    <property type="entry name" value="Amino acid/polyamine transporter I"/>
    <property type="match status" value="1"/>
</dbReference>
<feature type="transmembrane region" description="Helical" evidence="6">
    <location>
        <begin position="192"/>
        <end position="214"/>
    </location>
</feature>
<keyword evidence="3 6" id="KW-0812">Transmembrane</keyword>
<dbReference type="EMBL" id="CAJVNV010000455">
    <property type="protein sequence ID" value="CAG8207513.1"/>
    <property type="molecule type" value="Genomic_DNA"/>
</dbReference>
<feature type="transmembrane region" description="Helical" evidence="6">
    <location>
        <begin position="273"/>
        <end position="295"/>
    </location>
</feature>
<feature type="transmembrane region" description="Helical" evidence="6">
    <location>
        <begin position="83"/>
        <end position="104"/>
    </location>
</feature>
<feature type="transmembrane region" description="Helical" evidence="6">
    <location>
        <begin position="407"/>
        <end position="429"/>
    </location>
</feature>
<evidence type="ECO:0000256" key="4">
    <source>
        <dbReference type="ARBA" id="ARBA00022989"/>
    </source>
</evidence>
<feature type="transmembrane region" description="Helical" evidence="6">
    <location>
        <begin position="226"/>
        <end position="244"/>
    </location>
</feature>
<sequence>MNLGHELLYGVNLPRYICSYIQPASPPLQINNMNTINTVDNILPKEKYNEEKHDYQTSQRADSFAVEEPLQPSTKRDLNARHALFIAWGGTVGTGLFITTGKALATGGPAFLVGSYVFASILVYFILTGVTEMATFLPVRGGSMSRYGGRFVSKSLGFAMGWLYVYSFAILVPFELTACAILIDFWQPGINSAVWITILLVLLVILNVLPVRFYGEAEFIFTGVKLATIIGLLLLSLILFWGGGPDKNRLGFHYWKEPGAANTLILDGDAGRLVAAIATVISSIMPFTFTPEMVVGTAAEIKEPTKNVPRVAKHFTWRLAVLFVGSVVGISVICPSNAPTLTSGSDAASSPWVAGIRQAGIGGLDSVINAVALIAAWSTGNAFLYLSSRCLHSMAMEGNAPQIFQRCTAKGVPIYAVGATACVSLLAYLTLNSSSAAILNWLLNLVNTGGFLSWVCCSITYLRFRRACEVQGIPKSELTQRSPLQPYTSWITLVCFSILCLLNGFTVFFPSEWSIASFISAYLGLPAFFILYFAHRFTYRKELWAIPSHLVDLQIDPAELEDH</sequence>
<dbReference type="PIRSF" id="PIRSF006060">
    <property type="entry name" value="AA_transporter"/>
    <property type="match status" value="1"/>
</dbReference>
<dbReference type="InterPro" id="IPR050524">
    <property type="entry name" value="APC_YAT"/>
</dbReference>
<dbReference type="Pfam" id="PF00324">
    <property type="entry name" value="AA_permease"/>
    <property type="match status" value="1"/>
</dbReference>
<feature type="transmembrane region" description="Helical" evidence="6">
    <location>
        <begin position="441"/>
        <end position="464"/>
    </location>
</feature>
<keyword evidence="4 6" id="KW-1133">Transmembrane helix</keyword>
<feature type="transmembrane region" description="Helical" evidence="6">
    <location>
        <begin position="116"/>
        <end position="139"/>
    </location>
</feature>
<keyword evidence="5 6" id="KW-0472">Membrane</keyword>
<evidence type="ECO:0000256" key="1">
    <source>
        <dbReference type="ARBA" id="ARBA00004141"/>
    </source>
</evidence>
<feature type="transmembrane region" description="Helical" evidence="6">
    <location>
        <begin position="160"/>
        <end position="186"/>
    </location>
</feature>
<feature type="transmembrane region" description="Helical" evidence="6">
    <location>
        <begin position="315"/>
        <end position="333"/>
    </location>
</feature>
<dbReference type="InterPro" id="IPR004841">
    <property type="entry name" value="AA-permease/SLC12A_dom"/>
</dbReference>
<evidence type="ECO:0000256" key="2">
    <source>
        <dbReference type="ARBA" id="ARBA00022448"/>
    </source>
</evidence>
<dbReference type="GO" id="GO:0016020">
    <property type="term" value="C:membrane"/>
    <property type="evidence" value="ECO:0007669"/>
    <property type="project" value="UniProtKB-SubCell"/>
</dbReference>
<dbReference type="OrthoDB" id="329835at2759"/>
<reference evidence="8" key="1">
    <citation type="submission" date="2021-07" db="EMBL/GenBank/DDBJ databases">
        <authorList>
            <person name="Branca A.L. A."/>
        </authorList>
    </citation>
    <scope>NUCLEOTIDE SEQUENCE</scope>
</reference>
<feature type="domain" description="Amino acid permease/ SLC12A" evidence="7">
    <location>
        <begin position="82"/>
        <end position="541"/>
    </location>
</feature>
<feature type="transmembrane region" description="Helical" evidence="6">
    <location>
        <begin position="367"/>
        <end position="386"/>
    </location>
</feature>
<comment type="caution">
    <text evidence="8">The sequence shown here is derived from an EMBL/GenBank/DDBJ whole genome shotgun (WGS) entry which is preliminary data.</text>
</comment>